<dbReference type="Proteomes" id="UP000244240">
    <property type="component" value="Unassembled WGS sequence"/>
</dbReference>
<dbReference type="RefSeq" id="WP_170109489.1">
    <property type="nucleotide sequence ID" value="NZ_QBKR01000004.1"/>
</dbReference>
<dbReference type="SUPFAM" id="SSF51430">
    <property type="entry name" value="NAD(P)-linked oxidoreductase"/>
    <property type="match status" value="1"/>
</dbReference>
<dbReference type="AlphaFoldDB" id="A0A2T6C4H2"/>
<dbReference type="InterPro" id="IPR036812">
    <property type="entry name" value="NAD(P)_OxRdtase_dom_sf"/>
</dbReference>
<dbReference type="Pfam" id="PF00248">
    <property type="entry name" value="Aldo_ket_red"/>
    <property type="match status" value="1"/>
</dbReference>
<feature type="domain" description="NADP-dependent oxidoreductase" evidence="1">
    <location>
        <begin position="20"/>
        <end position="294"/>
    </location>
</feature>
<evidence type="ECO:0000313" key="3">
    <source>
        <dbReference type="Proteomes" id="UP000244240"/>
    </source>
</evidence>
<evidence type="ECO:0000259" key="1">
    <source>
        <dbReference type="Pfam" id="PF00248"/>
    </source>
</evidence>
<keyword evidence="3" id="KW-1185">Reference proteome</keyword>
<name>A0A2T6C4H2_9BACL</name>
<dbReference type="Gene3D" id="3.20.20.100">
    <property type="entry name" value="NADP-dependent oxidoreductase domain"/>
    <property type="match status" value="1"/>
</dbReference>
<comment type="caution">
    <text evidence="2">The sequence shown here is derived from an EMBL/GenBank/DDBJ whole genome shotgun (WGS) entry which is preliminary data.</text>
</comment>
<dbReference type="EMBL" id="QBKR01000004">
    <property type="protein sequence ID" value="PTX63214.1"/>
    <property type="molecule type" value="Genomic_DNA"/>
</dbReference>
<dbReference type="InterPro" id="IPR023210">
    <property type="entry name" value="NADP_OxRdtase_dom"/>
</dbReference>
<accession>A0A2T6C4H2</accession>
<dbReference type="PANTHER" id="PTHR43312:SF1">
    <property type="entry name" value="NADP-DEPENDENT OXIDOREDUCTASE DOMAIN-CONTAINING PROTEIN"/>
    <property type="match status" value="1"/>
</dbReference>
<proteinExistence type="predicted"/>
<gene>
    <name evidence="2" type="ORF">C8P63_10458</name>
</gene>
<protein>
    <submittedName>
        <fullName evidence="2">Aryl-alcohol dehydrogenase-like predicted oxidoreductase</fullName>
    </submittedName>
</protein>
<organism evidence="2 3">
    <name type="scientific">Melghirimyces profundicolus</name>
    <dbReference type="NCBI Taxonomy" id="1242148"/>
    <lineage>
        <taxon>Bacteria</taxon>
        <taxon>Bacillati</taxon>
        <taxon>Bacillota</taxon>
        <taxon>Bacilli</taxon>
        <taxon>Bacillales</taxon>
        <taxon>Thermoactinomycetaceae</taxon>
        <taxon>Melghirimyces</taxon>
    </lineage>
</organism>
<sequence>MNRALEKREIPRMGGSVTFLGFGALEIGRDWGLGSGKDRERPDEREANRVLNAVLDRGINLIDTASAYHRSEERIGKAVSHRRGEYVLATKCGEHSREPDTFYDFSYRAVKESIDRSLRRLRTEVIDLVQIHFGPDPEKVIEEGKTLEAMKEARKEGKVRFLGASIDGELAKQCILSGDFDVMQMEYNLLNRQNEENIRLCREKGIGVLIRSGLAMGKLTPRILPYMEEDFPEKGRIRRLLELTEGDGEALTALALRFLHENKGISSVLVGTKKPGRIDRNIALLNREIDGELLTRAAAIGAGD</sequence>
<evidence type="ECO:0000313" key="2">
    <source>
        <dbReference type="EMBL" id="PTX63214.1"/>
    </source>
</evidence>
<reference evidence="2 3" key="1">
    <citation type="submission" date="2018-04" db="EMBL/GenBank/DDBJ databases">
        <title>Genomic Encyclopedia of Archaeal and Bacterial Type Strains, Phase II (KMG-II): from individual species to whole genera.</title>
        <authorList>
            <person name="Goeker M."/>
        </authorList>
    </citation>
    <scope>NUCLEOTIDE SEQUENCE [LARGE SCALE GENOMIC DNA]</scope>
    <source>
        <strain evidence="2 3">DSM 45787</strain>
    </source>
</reference>
<dbReference type="PANTHER" id="PTHR43312">
    <property type="entry name" value="D-THREO-ALDOSE 1-DEHYDROGENASE"/>
    <property type="match status" value="1"/>
</dbReference>
<dbReference type="InterPro" id="IPR053135">
    <property type="entry name" value="AKR2_Oxidoreductase"/>
</dbReference>
<dbReference type="CDD" id="cd19095">
    <property type="entry name" value="AKR_PA4992-like"/>
    <property type="match status" value="1"/>
</dbReference>